<feature type="compositionally biased region" description="Polar residues" evidence="1">
    <location>
        <begin position="581"/>
        <end position="596"/>
    </location>
</feature>
<evidence type="ECO:0008006" key="4">
    <source>
        <dbReference type="Google" id="ProtNLM"/>
    </source>
</evidence>
<name>A0ABR1JZZ0_9AGAR</name>
<feature type="region of interest" description="Disordered" evidence="1">
    <location>
        <begin position="370"/>
        <end position="454"/>
    </location>
</feature>
<dbReference type="EMBL" id="JBANRG010000003">
    <property type="protein sequence ID" value="KAK7469313.1"/>
    <property type="molecule type" value="Genomic_DNA"/>
</dbReference>
<reference evidence="2 3" key="1">
    <citation type="submission" date="2024-01" db="EMBL/GenBank/DDBJ databases">
        <title>A draft genome for the cacao thread blight pathogen Marasmiellus scandens.</title>
        <authorList>
            <person name="Baruah I.K."/>
            <person name="Leung J."/>
            <person name="Bukari Y."/>
            <person name="Amoako-Attah I."/>
            <person name="Meinhardt L.W."/>
            <person name="Bailey B.A."/>
            <person name="Cohen S.P."/>
        </authorList>
    </citation>
    <scope>NUCLEOTIDE SEQUENCE [LARGE SCALE GENOMIC DNA]</scope>
    <source>
        <strain evidence="2 3">GH-19</strain>
    </source>
</reference>
<feature type="compositionally biased region" description="Low complexity" evidence="1">
    <location>
        <begin position="426"/>
        <end position="439"/>
    </location>
</feature>
<evidence type="ECO:0000313" key="2">
    <source>
        <dbReference type="EMBL" id="KAK7469313.1"/>
    </source>
</evidence>
<feature type="compositionally biased region" description="Polar residues" evidence="1">
    <location>
        <begin position="160"/>
        <end position="175"/>
    </location>
</feature>
<feature type="region of interest" description="Disordered" evidence="1">
    <location>
        <begin position="323"/>
        <end position="347"/>
    </location>
</feature>
<gene>
    <name evidence="2" type="ORF">VKT23_003795</name>
</gene>
<feature type="region of interest" description="Disordered" evidence="1">
    <location>
        <begin position="261"/>
        <end position="309"/>
    </location>
</feature>
<organism evidence="2 3">
    <name type="scientific">Marasmiellus scandens</name>
    <dbReference type="NCBI Taxonomy" id="2682957"/>
    <lineage>
        <taxon>Eukaryota</taxon>
        <taxon>Fungi</taxon>
        <taxon>Dikarya</taxon>
        <taxon>Basidiomycota</taxon>
        <taxon>Agaricomycotina</taxon>
        <taxon>Agaricomycetes</taxon>
        <taxon>Agaricomycetidae</taxon>
        <taxon>Agaricales</taxon>
        <taxon>Marasmiineae</taxon>
        <taxon>Omphalotaceae</taxon>
        <taxon>Marasmiellus</taxon>
    </lineage>
</organism>
<feature type="region of interest" description="Disordered" evidence="1">
    <location>
        <begin position="41"/>
        <end position="176"/>
    </location>
</feature>
<comment type="caution">
    <text evidence="2">The sequence shown here is derived from an EMBL/GenBank/DDBJ whole genome shotgun (WGS) entry which is preliminary data.</text>
</comment>
<feature type="compositionally biased region" description="Low complexity" evidence="1">
    <location>
        <begin position="331"/>
        <end position="344"/>
    </location>
</feature>
<protein>
    <recommendedName>
        <fullName evidence="4">Zinc-finger domain-containing protein</fullName>
    </recommendedName>
</protein>
<keyword evidence="3" id="KW-1185">Reference proteome</keyword>
<feature type="compositionally biased region" description="Polar residues" evidence="1">
    <location>
        <begin position="109"/>
        <end position="124"/>
    </location>
</feature>
<feature type="compositionally biased region" description="Polar residues" evidence="1">
    <location>
        <begin position="605"/>
        <end position="622"/>
    </location>
</feature>
<feature type="compositionally biased region" description="Polar residues" evidence="1">
    <location>
        <begin position="78"/>
        <end position="92"/>
    </location>
</feature>
<feature type="region of interest" description="Disordered" evidence="1">
    <location>
        <begin position="1"/>
        <end position="29"/>
    </location>
</feature>
<feature type="region of interest" description="Disordered" evidence="1">
    <location>
        <begin position="504"/>
        <end position="553"/>
    </location>
</feature>
<feature type="compositionally biased region" description="Polar residues" evidence="1">
    <location>
        <begin position="647"/>
        <end position="659"/>
    </location>
</feature>
<feature type="region of interest" description="Disordered" evidence="1">
    <location>
        <begin position="571"/>
        <end position="718"/>
    </location>
</feature>
<proteinExistence type="predicted"/>
<evidence type="ECO:0000256" key="1">
    <source>
        <dbReference type="SAM" id="MobiDB-lite"/>
    </source>
</evidence>
<feature type="compositionally biased region" description="Polar residues" evidence="1">
    <location>
        <begin position="410"/>
        <end position="420"/>
    </location>
</feature>
<accession>A0ABR1JZZ0</accession>
<feature type="compositionally biased region" description="Polar residues" evidence="1">
    <location>
        <begin position="629"/>
        <end position="639"/>
    </location>
</feature>
<evidence type="ECO:0000313" key="3">
    <source>
        <dbReference type="Proteomes" id="UP001498398"/>
    </source>
</evidence>
<feature type="compositionally biased region" description="Low complexity" evidence="1">
    <location>
        <begin position="392"/>
        <end position="409"/>
    </location>
</feature>
<sequence length="913" mass="97416">MSDEKTAATEPLEAEPKDVSESANSDPASSLRAAALLTLKSKRRKQADAQSLSIPSLPSRPMVVDTSVQLDYGHEDSIASSPLQPSADTESGQAREEGEISDSEDPAAKSNSPTSSSHRPQTVPSVEDRSTSVYSSSPRQVVLKIESPQPQPTLLDRISDTSAQPRPSSTSTLTDDGNFVQRSYFIDADHVRPGLEMNQEQYDTAKDIVLDLLGWAVPPEYLVDCGLSREIVFYVFSELNLRLPDNLDITGLVPYNPTTARSLLRDPNTPLSTNGLRSMGHPSLPPKPVPVDQMQRPSHLAESSHLNDMERQRRQELLARKAVISSRKGKASASTSPSVPPTVTNDQDVEMASLVPKETVDDFLKSIGSVSDAGETRDDHMDVDDIPGLAGPPSHSPSAVSTPVPSSATGETPQTNNFPSASEMLDSGSISRRSSASSEDASHTSGRKAAKRPVAADFVDFESAPRGHHSTNGNGAVHPHLKRKLGGSFASVSAMRRCVIDLSDSEGEDDNADNRSGLPPVVRRMSVPAGGVGRSTTPPHPPQSAGAVPNRSLAEKEAEIVKMRQMIAERERVKKLKRMESSNNSGANTPDPSTAVKQEDAELSSLVTPNESSNNDQPSENGQDVVMSDSISVPATHTDNGIGDASAQETQDTSATLDSNFEARSDSVAPSKNRTQEPSIEAVDVDSASSSSAQVIPATSQLPQRPEENQENHDSRPVYNSLFDEYPLLRSRPRSILFDTISVPLSDAHSISPQANNTSSTTSISLSSVFSNSSEPSSSVHTIPSSTSVVDLKPLKLARVSQSLDASKRICQYEIPGGGVCRDDKCEDLHLSGKGGKNAAGVDLQSEPSDQDIAVFVAAALPNGWTSAYGTTLTSRIATALEDIRLNNPTMMMEERVAGAIAALENPPSHSTT</sequence>
<feature type="compositionally biased region" description="Polar residues" evidence="1">
    <location>
        <begin position="668"/>
        <end position="678"/>
    </location>
</feature>
<dbReference type="Proteomes" id="UP001498398">
    <property type="component" value="Unassembled WGS sequence"/>
</dbReference>
<feature type="compositionally biased region" description="Basic and acidic residues" evidence="1">
    <location>
        <begin position="705"/>
        <end position="716"/>
    </location>
</feature>